<evidence type="ECO:0000256" key="2">
    <source>
        <dbReference type="ARBA" id="ARBA00023015"/>
    </source>
</evidence>
<dbReference type="PROSITE" id="PS50931">
    <property type="entry name" value="HTH_LYSR"/>
    <property type="match status" value="1"/>
</dbReference>
<comment type="similarity">
    <text evidence="1">Belongs to the LysR transcriptional regulatory family.</text>
</comment>
<organism evidence="6 7">
    <name type="scientific">Herbaspirillum frisingense GSF30</name>
    <dbReference type="NCBI Taxonomy" id="864073"/>
    <lineage>
        <taxon>Bacteria</taxon>
        <taxon>Pseudomonadati</taxon>
        <taxon>Pseudomonadota</taxon>
        <taxon>Betaproteobacteria</taxon>
        <taxon>Burkholderiales</taxon>
        <taxon>Oxalobacteraceae</taxon>
        <taxon>Herbaspirillum</taxon>
    </lineage>
</organism>
<evidence type="ECO:0000313" key="6">
    <source>
        <dbReference type="EMBL" id="EOA05055.1"/>
    </source>
</evidence>
<protein>
    <submittedName>
        <fullName evidence="6">Transcription regulator protein, LysR</fullName>
    </submittedName>
</protein>
<dbReference type="EMBL" id="AEEC02000010">
    <property type="protein sequence ID" value="EOA05055.1"/>
    <property type="molecule type" value="Genomic_DNA"/>
</dbReference>
<feature type="domain" description="HTH lysR-type" evidence="5">
    <location>
        <begin position="1"/>
        <end position="59"/>
    </location>
</feature>
<evidence type="ECO:0000256" key="4">
    <source>
        <dbReference type="ARBA" id="ARBA00023163"/>
    </source>
</evidence>
<dbReference type="CDD" id="cd08422">
    <property type="entry name" value="PBP2_CrgA_like"/>
    <property type="match status" value="1"/>
</dbReference>
<dbReference type="InterPro" id="IPR036388">
    <property type="entry name" value="WH-like_DNA-bd_sf"/>
</dbReference>
<dbReference type="Proteomes" id="UP000006772">
    <property type="component" value="Unassembled WGS sequence"/>
</dbReference>
<evidence type="ECO:0000259" key="5">
    <source>
        <dbReference type="PROSITE" id="PS50931"/>
    </source>
</evidence>
<name>A0AAI9IFF4_9BURK</name>
<evidence type="ECO:0000256" key="1">
    <source>
        <dbReference type="ARBA" id="ARBA00009437"/>
    </source>
</evidence>
<gene>
    <name evidence="6" type="ORF">HFRIS_009240</name>
</gene>
<dbReference type="InterPro" id="IPR000847">
    <property type="entry name" value="LysR_HTH_N"/>
</dbReference>
<evidence type="ECO:0000256" key="3">
    <source>
        <dbReference type="ARBA" id="ARBA00023125"/>
    </source>
</evidence>
<keyword evidence="4" id="KW-0804">Transcription</keyword>
<dbReference type="Pfam" id="PF00126">
    <property type="entry name" value="HTH_1"/>
    <property type="match status" value="1"/>
</dbReference>
<dbReference type="Gene3D" id="3.40.190.290">
    <property type="match status" value="1"/>
</dbReference>
<proteinExistence type="inferred from homology"/>
<dbReference type="PANTHER" id="PTHR30537:SF5">
    <property type="entry name" value="HTH-TYPE TRANSCRIPTIONAL ACTIVATOR TTDR-RELATED"/>
    <property type="match status" value="1"/>
</dbReference>
<dbReference type="InterPro" id="IPR005119">
    <property type="entry name" value="LysR_subst-bd"/>
</dbReference>
<evidence type="ECO:0000313" key="7">
    <source>
        <dbReference type="Proteomes" id="UP000006772"/>
    </source>
</evidence>
<dbReference type="InterPro" id="IPR036390">
    <property type="entry name" value="WH_DNA-bd_sf"/>
</dbReference>
<dbReference type="Pfam" id="PF03466">
    <property type="entry name" value="LysR_substrate"/>
    <property type="match status" value="1"/>
</dbReference>
<dbReference type="AlphaFoldDB" id="A0AAI9IFF4"/>
<dbReference type="GO" id="GO:0003677">
    <property type="term" value="F:DNA binding"/>
    <property type="evidence" value="ECO:0007669"/>
    <property type="project" value="UniProtKB-KW"/>
</dbReference>
<keyword evidence="2" id="KW-0805">Transcription regulation</keyword>
<dbReference type="SUPFAM" id="SSF46785">
    <property type="entry name" value="Winged helix' DNA-binding domain"/>
    <property type="match status" value="1"/>
</dbReference>
<dbReference type="InterPro" id="IPR058163">
    <property type="entry name" value="LysR-type_TF_proteobact-type"/>
</dbReference>
<dbReference type="RefSeq" id="WP_006463032.1">
    <property type="nucleotide sequence ID" value="NZ_AEEC02000010.1"/>
</dbReference>
<dbReference type="PANTHER" id="PTHR30537">
    <property type="entry name" value="HTH-TYPE TRANSCRIPTIONAL REGULATOR"/>
    <property type="match status" value="1"/>
</dbReference>
<accession>A0AAI9IFF4</accession>
<comment type="caution">
    <text evidence="6">The sequence shown here is derived from an EMBL/GenBank/DDBJ whole genome shotgun (WGS) entry which is preliminary data.</text>
</comment>
<dbReference type="SUPFAM" id="SSF53850">
    <property type="entry name" value="Periplasmic binding protein-like II"/>
    <property type="match status" value="1"/>
</dbReference>
<sequence length="322" mass="34964">MDRFSELKAFSVVASTGGFSAAARNLGIAPSSVVRLIDALERRVGARLLNRSTRTVTLTDSGRLYYESVLVILEQIEEAENLASQEGVPQGRLKISAPVTFSTLYLAPALCQLQQTYPKLAVHLNLSDGISDLAEDSVDVAIRIGKPVPQAELHTRWLADQRRIICASPEYFKAVGMPLVPADLRLHDCLSFSYASQSRQWRFRPLAAPAGPATPAEPIQTVEVSGSLSVNNSEMLRQACLGGYGVAMLPVWLVMDDVQAGRLVWALPAYEANPGAMDVSIYAVYPSNRETALKVKVFIDVLEQHLATALPVLPQPAAPVQD</sequence>
<dbReference type="FunFam" id="1.10.10.10:FF:000001">
    <property type="entry name" value="LysR family transcriptional regulator"/>
    <property type="match status" value="1"/>
</dbReference>
<reference evidence="6 7" key="1">
    <citation type="journal article" date="2013" name="Front. Microbiol.">
        <title>The genome of the endophytic bacterium H. frisingense GSF30(T) identifies diverse strategies in the Herbaspirillum genus to interact with plants.</title>
        <authorList>
            <person name="Straub D."/>
            <person name="Rothballer M."/>
            <person name="Hartmann A."/>
            <person name="Ludewig U."/>
        </authorList>
    </citation>
    <scope>NUCLEOTIDE SEQUENCE [LARGE SCALE GENOMIC DNA]</scope>
    <source>
        <strain evidence="6 7">GSF30</strain>
    </source>
</reference>
<dbReference type="Gene3D" id="1.10.10.10">
    <property type="entry name" value="Winged helix-like DNA-binding domain superfamily/Winged helix DNA-binding domain"/>
    <property type="match status" value="1"/>
</dbReference>
<keyword evidence="3" id="KW-0238">DNA-binding</keyword>
<dbReference type="GO" id="GO:0003700">
    <property type="term" value="F:DNA-binding transcription factor activity"/>
    <property type="evidence" value="ECO:0007669"/>
    <property type="project" value="InterPro"/>
</dbReference>